<sequence>MKKIKLVSVVMCASGLLALSSFAHAGSKALEGEPDWEAKIVKPDSPEPLGKKLLELLLKKTNGSEPKKDK</sequence>
<name>A0ABZ0K0H9_9GAMM</name>
<gene>
    <name evidence="2" type="ORF">RGE70_04420</name>
</gene>
<dbReference type="Proteomes" id="UP001529491">
    <property type="component" value="Chromosome"/>
</dbReference>
<reference evidence="2 3" key="1">
    <citation type="submission" date="2023-10" db="EMBL/GenBank/DDBJ databases">
        <title>Complete genome sequence of Shewanella sp. DAU334.</title>
        <authorList>
            <person name="Lee Y.-S."/>
            <person name="Jeong H.-R."/>
            <person name="Hwang E.-J."/>
            <person name="Choi Y.-L."/>
            <person name="Kim G.-D."/>
        </authorList>
    </citation>
    <scope>NUCLEOTIDE SEQUENCE [LARGE SCALE GENOMIC DNA]</scope>
    <source>
        <strain evidence="2 3">DAU334</strain>
    </source>
</reference>
<keyword evidence="3" id="KW-1185">Reference proteome</keyword>
<feature type="signal peptide" evidence="1">
    <location>
        <begin position="1"/>
        <end position="25"/>
    </location>
</feature>
<feature type="chain" id="PRO_5047077900" evidence="1">
    <location>
        <begin position="26"/>
        <end position="70"/>
    </location>
</feature>
<dbReference type="EMBL" id="CP136522">
    <property type="protein sequence ID" value="WOT06062.1"/>
    <property type="molecule type" value="Genomic_DNA"/>
</dbReference>
<evidence type="ECO:0000313" key="2">
    <source>
        <dbReference type="EMBL" id="WOT06062.1"/>
    </source>
</evidence>
<organism evidence="2 3">
    <name type="scientific">Shewanella youngdeokensis</name>
    <dbReference type="NCBI Taxonomy" id="2999068"/>
    <lineage>
        <taxon>Bacteria</taxon>
        <taxon>Pseudomonadati</taxon>
        <taxon>Pseudomonadota</taxon>
        <taxon>Gammaproteobacteria</taxon>
        <taxon>Alteromonadales</taxon>
        <taxon>Shewanellaceae</taxon>
        <taxon>Shewanella</taxon>
    </lineage>
</organism>
<proteinExistence type="predicted"/>
<protein>
    <submittedName>
        <fullName evidence="2">Uncharacterized protein</fullName>
    </submittedName>
</protein>
<evidence type="ECO:0000256" key="1">
    <source>
        <dbReference type="SAM" id="SignalP"/>
    </source>
</evidence>
<evidence type="ECO:0000313" key="3">
    <source>
        <dbReference type="Proteomes" id="UP001529491"/>
    </source>
</evidence>
<keyword evidence="1" id="KW-0732">Signal</keyword>
<accession>A0ABZ0K0H9</accession>
<dbReference type="RefSeq" id="WP_310470331.1">
    <property type="nucleotide sequence ID" value="NZ_CP136522.1"/>
</dbReference>